<dbReference type="InterPro" id="IPR011006">
    <property type="entry name" value="CheY-like_superfamily"/>
</dbReference>
<reference evidence="10 11" key="1">
    <citation type="journal article" date="2019" name="ISME J.">
        <title>Insights into ecological role of a new deltaproteobacterial order Candidatus Acidulodesulfobacterales by metagenomics and metatranscriptomics.</title>
        <authorList>
            <person name="Tan S."/>
            <person name="Liu J."/>
            <person name="Fang Y."/>
            <person name="Hedlund B.P."/>
            <person name="Lian Z.H."/>
            <person name="Huang L.Y."/>
            <person name="Li J.T."/>
            <person name="Huang L.N."/>
            <person name="Li W.J."/>
            <person name="Jiang H.C."/>
            <person name="Dong H.L."/>
            <person name="Shu W.S."/>
        </authorList>
    </citation>
    <scope>NUCLEOTIDE SEQUENCE [LARGE SCALE GENOMIC DNA]</scope>
    <source>
        <strain evidence="10">AP2</strain>
    </source>
</reference>
<dbReference type="SMART" id="SM00448">
    <property type="entry name" value="REC"/>
    <property type="match status" value="1"/>
</dbReference>
<dbReference type="SMART" id="SM00862">
    <property type="entry name" value="Trans_reg_C"/>
    <property type="match status" value="1"/>
</dbReference>
<evidence type="ECO:0000259" key="8">
    <source>
        <dbReference type="PROSITE" id="PS50110"/>
    </source>
</evidence>
<dbReference type="PROSITE" id="PS51755">
    <property type="entry name" value="OMPR_PHOB"/>
    <property type="match status" value="1"/>
</dbReference>
<dbReference type="Proteomes" id="UP000316562">
    <property type="component" value="Unassembled WGS sequence"/>
</dbReference>
<gene>
    <name evidence="10" type="ORF">EVJ46_01800</name>
</gene>
<evidence type="ECO:0000256" key="7">
    <source>
        <dbReference type="PROSITE-ProRule" id="PRU01091"/>
    </source>
</evidence>
<dbReference type="Gene3D" id="6.10.250.690">
    <property type="match status" value="1"/>
</dbReference>
<dbReference type="InterPro" id="IPR039420">
    <property type="entry name" value="WalR-like"/>
</dbReference>
<dbReference type="AlphaFoldDB" id="A0A519BI99"/>
<keyword evidence="1 6" id="KW-0597">Phosphoprotein</keyword>
<feature type="modified residue" description="4-aspartylphosphate" evidence="6">
    <location>
        <position position="59"/>
    </location>
</feature>
<keyword evidence="4 7" id="KW-0238">DNA-binding</keyword>
<dbReference type="SUPFAM" id="SSF46894">
    <property type="entry name" value="C-terminal effector domain of the bipartite response regulators"/>
    <property type="match status" value="1"/>
</dbReference>
<keyword evidence="3" id="KW-0805">Transcription regulation</keyword>
<dbReference type="PANTHER" id="PTHR48111:SF40">
    <property type="entry name" value="PHOSPHATE REGULON TRANSCRIPTIONAL REGULATORY PROTEIN PHOB"/>
    <property type="match status" value="1"/>
</dbReference>
<evidence type="ECO:0000256" key="5">
    <source>
        <dbReference type="ARBA" id="ARBA00023163"/>
    </source>
</evidence>
<feature type="domain" description="OmpR/PhoB-type" evidence="9">
    <location>
        <begin position="148"/>
        <end position="246"/>
    </location>
</feature>
<dbReference type="PANTHER" id="PTHR48111">
    <property type="entry name" value="REGULATOR OF RPOS"/>
    <property type="match status" value="1"/>
</dbReference>
<dbReference type="SUPFAM" id="SSF52172">
    <property type="entry name" value="CheY-like"/>
    <property type="match status" value="1"/>
</dbReference>
<feature type="domain" description="Response regulatory" evidence="8">
    <location>
        <begin position="10"/>
        <end position="126"/>
    </location>
</feature>
<name>A0A519BI99_ACIG2</name>
<dbReference type="FunFam" id="3.40.50.2300:FF:000001">
    <property type="entry name" value="DNA-binding response regulator PhoB"/>
    <property type="match status" value="1"/>
</dbReference>
<evidence type="ECO:0000256" key="1">
    <source>
        <dbReference type="ARBA" id="ARBA00022553"/>
    </source>
</evidence>
<evidence type="ECO:0000256" key="4">
    <source>
        <dbReference type="ARBA" id="ARBA00023125"/>
    </source>
</evidence>
<organism evidence="10 11">
    <name type="scientific">Acididesulfobacter guangdongensis</name>
    <dbReference type="NCBI Taxonomy" id="2597225"/>
    <lineage>
        <taxon>Bacteria</taxon>
        <taxon>Deltaproteobacteria</taxon>
        <taxon>Candidatus Acidulodesulfobacterales</taxon>
        <taxon>Candidatus Acididesulfobacter</taxon>
    </lineage>
</organism>
<accession>A0A519BI99</accession>
<evidence type="ECO:0000313" key="10">
    <source>
        <dbReference type="EMBL" id="RZD16995.1"/>
    </source>
</evidence>
<proteinExistence type="predicted"/>
<evidence type="ECO:0000256" key="3">
    <source>
        <dbReference type="ARBA" id="ARBA00023015"/>
    </source>
</evidence>
<dbReference type="Gene3D" id="3.40.50.2300">
    <property type="match status" value="1"/>
</dbReference>
<dbReference type="GO" id="GO:0000976">
    <property type="term" value="F:transcription cis-regulatory region binding"/>
    <property type="evidence" value="ECO:0007669"/>
    <property type="project" value="TreeGrafter"/>
</dbReference>
<dbReference type="FunFam" id="1.10.10.10:FF:000018">
    <property type="entry name" value="DNA-binding response regulator ResD"/>
    <property type="match status" value="1"/>
</dbReference>
<sequence length="248" mass="28325">MTNDNSIKGNILVIDDEIDLIELLKYNLAKDGYNIQFALNGYDGIHFAELTKPDLIILDLMLPDLTGYEVCKRIKANSVISAIPIIFLSAKQEEVDKILGFEAGGEDYMTKPFSVNELIARIRAIFKRTYINTSNRLIDIDSGKISKQSEFNFKNITVNVPKHSVTVKNHEIKLSPTEFKLLVFLMTYAGEVFSREKLLDNIWGNDSFVEPRTVDVHIRRLRSNIEIDKTVKFIDTVRGAGYRFINED</sequence>
<dbReference type="Pfam" id="PF00072">
    <property type="entry name" value="Response_reg"/>
    <property type="match status" value="1"/>
</dbReference>
<dbReference type="InterPro" id="IPR036388">
    <property type="entry name" value="WH-like_DNA-bd_sf"/>
</dbReference>
<evidence type="ECO:0000256" key="2">
    <source>
        <dbReference type="ARBA" id="ARBA00023012"/>
    </source>
</evidence>
<comment type="caution">
    <text evidence="10">The sequence shown here is derived from an EMBL/GenBank/DDBJ whole genome shotgun (WGS) entry which is preliminary data.</text>
</comment>
<feature type="DNA-binding region" description="OmpR/PhoB-type" evidence="7">
    <location>
        <begin position="148"/>
        <end position="246"/>
    </location>
</feature>
<dbReference type="InterPro" id="IPR001867">
    <property type="entry name" value="OmpR/PhoB-type_DNA-bd"/>
</dbReference>
<dbReference type="GO" id="GO:0000156">
    <property type="term" value="F:phosphorelay response regulator activity"/>
    <property type="evidence" value="ECO:0007669"/>
    <property type="project" value="TreeGrafter"/>
</dbReference>
<dbReference type="CDD" id="cd00383">
    <property type="entry name" value="trans_reg_C"/>
    <property type="match status" value="1"/>
</dbReference>
<protein>
    <submittedName>
        <fullName evidence="10">Response regulator</fullName>
    </submittedName>
</protein>
<dbReference type="GO" id="GO:0005829">
    <property type="term" value="C:cytosol"/>
    <property type="evidence" value="ECO:0007669"/>
    <property type="project" value="TreeGrafter"/>
</dbReference>
<dbReference type="InterPro" id="IPR016032">
    <property type="entry name" value="Sig_transdc_resp-reg_C-effctor"/>
</dbReference>
<evidence type="ECO:0000256" key="6">
    <source>
        <dbReference type="PROSITE-ProRule" id="PRU00169"/>
    </source>
</evidence>
<dbReference type="Pfam" id="PF00486">
    <property type="entry name" value="Trans_reg_C"/>
    <property type="match status" value="1"/>
</dbReference>
<keyword evidence="5" id="KW-0804">Transcription</keyword>
<dbReference type="GO" id="GO:0032993">
    <property type="term" value="C:protein-DNA complex"/>
    <property type="evidence" value="ECO:0007669"/>
    <property type="project" value="TreeGrafter"/>
</dbReference>
<dbReference type="PROSITE" id="PS50110">
    <property type="entry name" value="RESPONSE_REGULATORY"/>
    <property type="match status" value="1"/>
</dbReference>
<dbReference type="EMBL" id="SGBC01000001">
    <property type="protein sequence ID" value="RZD16995.1"/>
    <property type="molecule type" value="Genomic_DNA"/>
</dbReference>
<evidence type="ECO:0000313" key="11">
    <source>
        <dbReference type="Proteomes" id="UP000316562"/>
    </source>
</evidence>
<evidence type="ECO:0000259" key="9">
    <source>
        <dbReference type="PROSITE" id="PS51755"/>
    </source>
</evidence>
<dbReference type="Gene3D" id="1.10.10.10">
    <property type="entry name" value="Winged helix-like DNA-binding domain superfamily/Winged helix DNA-binding domain"/>
    <property type="match status" value="1"/>
</dbReference>
<keyword evidence="2" id="KW-0902">Two-component regulatory system</keyword>
<dbReference type="InterPro" id="IPR001789">
    <property type="entry name" value="Sig_transdc_resp-reg_receiver"/>
</dbReference>
<dbReference type="GO" id="GO:0006355">
    <property type="term" value="P:regulation of DNA-templated transcription"/>
    <property type="evidence" value="ECO:0007669"/>
    <property type="project" value="InterPro"/>
</dbReference>